<dbReference type="EMBL" id="JBHULI010000005">
    <property type="protein sequence ID" value="MFD2531681.1"/>
    <property type="molecule type" value="Genomic_DNA"/>
</dbReference>
<dbReference type="InterPro" id="IPR032331">
    <property type="entry name" value="DUF4856"/>
</dbReference>
<dbReference type="RefSeq" id="WP_390299186.1">
    <property type="nucleotide sequence ID" value="NZ_JBHULI010000005.1"/>
</dbReference>
<keyword evidence="1" id="KW-0732">Signal</keyword>
<reference evidence="3" key="1">
    <citation type="journal article" date="2019" name="Int. J. Syst. Evol. Microbiol.">
        <title>The Global Catalogue of Microorganisms (GCM) 10K type strain sequencing project: providing services to taxonomists for standard genome sequencing and annotation.</title>
        <authorList>
            <consortium name="The Broad Institute Genomics Platform"/>
            <consortium name="The Broad Institute Genome Sequencing Center for Infectious Disease"/>
            <person name="Wu L."/>
            <person name="Ma J."/>
        </authorList>
    </citation>
    <scope>NUCLEOTIDE SEQUENCE [LARGE SCALE GENOMIC DNA]</scope>
    <source>
        <strain evidence="3">KCTC 52042</strain>
    </source>
</reference>
<gene>
    <name evidence="2" type="ORF">ACFSVN_04400</name>
</gene>
<comment type="caution">
    <text evidence="2">The sequence shown here is derived from an EMBL/GenBank/DDBJ whole genome shotgun (WGS) entry which is preliminary data.</text>
</comment>
<proteinExistence type="predicted"/>
<evidence type="ECO:0000313" key="2">
    <source>
        <dbReference type="EMBL" id="MFD2531681.1"/>
    </source>
</evidence>
<dbReference type="Pfam" id="PF16148">
    <property type="entry name" value="DUF4856"/>
    <property type="match status" value="1"/>
</dbReference>
<evidence type="ECO:0000313" key="3">
    <source>
        <dbReference type="Proteomes" id="UP001597460"/>
    </source>
</evidence>
<sequence>MKLSKVLLLPLLTIALISCDNNNDTTEIDPPATYDFTRNGASSVSFTGQTTRIQMAAELTSAMMDFDNTTEELLLEMYRNETANGGDADPFQNPDLNDATKNIKGKVAASADYFSSNSQLSAEIKNQFELWLTAQVEEVFPNENSVAAPGQPGQIADGQSTRYVNGKGFEYNQLVGKSLIGALMADQMLNNYLSTSVLDAGTNREDNNDGTLSEGSNYTNMEHKWDEAYGYLFGNADNPSNPTFGEGNGFLNTYLGRVDSDEDFAGIAQETFEAFILGRAAIEAGAYDIRDEQAQIIRENISTVIAVRAIYYLQYGKNALEQSSPDYGAAFHDLSEAYGFMYSLKFSRVPNSDSPYLTSQEIDGMLAQLTSGDGLWDIGTNALDEMSETIAAQFDFTVEQAAN</sequence>
<keyword evidence="3" id="KW-1185">Reference proteome</keyword>
<dbReference type="PROSITE" id="PS51257">
    <property type="entry name" value="PROKAR_LIPOPROTEIN"/>
    <property type="match status" value="1"/>
</dbReference>
<name>A0ABW5JFY7_9BACT</name>
<feature type="chain" id="PRO_5047463056" evidence="1">
    <location>
        <begin position="21"/>
        <end position="403"/>
    </location>
</feature>
<dbReference type="Proteomes" id="UP001597460">
    <property type="component" value="Unassembled WGS sequence"/>
</dbReference>
<protein>
    <submittedName>
        <fullName evidence="2">DUF4856 domain-containing protein</fullName>
    </submittedName>
</protein>
<accession>A0ABW5JFY7</accession>
<evidence type="ECO:0000256" key="1">
    <source>
        <dbReference type="SAM" id="SignalP"/>
    </source>
</evidence>
<feature type="signal peptide" evidence="1">
    <location>
        <begin position="1"/>
        <end position="20"/>
    </location>
</feature>
<organism evidence="2 3">
    <name type="scientific">Gracilimonas halophila</name>
    <dbReference type="NCBI Taxonomy" id="1834464"/>
    <lineage>
        <taxon>Bacteria</taxon>
        <taxon>Pseudomonadati</taxon>
        <taxon>Balneolota</taxon>
        <taxon>Balneolia</taxon>
        <taxon>Balneolales</taxon>
        <taxon>Balneolaceae</taxon>
        <taxon>Gracilimonas</taxon>
    </lineage>
</organism>